<dbReference type="EMBL" id="LN852729">
    <property type="protein sequence ID" value="CRY93660.1"/>
    <property type="molecule type" value="Genomic_DNA"/>
</dbReference>
<reference evidence="1" key="2">
    <citation type="submission" date="2015-07" db="EMBL/GenBank/DDBJ databases">
        <title>Plasmids, circular viruses and viroids from rat gut.</title>
        <authorList>
            <person name="Jorgensen T.J."/>
            <person name="Hansen M.A."/>
            <person name="Xu Z."/>
            <person name="Tabak M.A."/>
            <person name="Sorensen S.J."/>
            <person name="Hansen L.H."/>
        </authorList>
    </citation>
    <scope>NUCLEOTIDE SEQUENCE</scope>
    <source>
        <strain evidence="1">RGFK0035</strain>
    </source>
</reference>
<dbReference type="AlphaFoldDB" id="A0A0H5PWU9"/>
<reference evidence="1" key="1">
    <citation type="submission" date="2015-06" db="EMBL/GenBank/DDBJ databases">
        <authorList>
            <person name="Joergensen T."/>
        </authorList>
    </citation>
    <scope>NUCLEOTIDE SEQUENCE</scope>
    <source>
        <strain evidence="1">RGFK0035</strain>
    </source>
</reference>
<proteinExistence type="predicted"/>
<organism evidence="1">
    <name type="scientific">uncultured prokaryote</name>
    <dbReference type="NCBI Taxonomy" id="198431"/>
    <lineage>
        <taxon>unclassified sequences</taxon>
        <taxon>environmental samples</taxon>
    </lineage>
</organism>
<name>A0A0H5PWU9_9ZZZZ</name>
<accession>A0A0H5PWU9</accession>
<dbReference type="PROSITE" id="PS51257">
    <property type="entry name" value="PROKAR_LIPOPROTEIN"/>
    <property type="match status" value="1"/>
</dbReference>
<sequence>MIRRAILLATCIISSSCMASGGDWNAYIILVTNADHDTIQALPAKIKSIGDSLDDERAEELTTAISMALIKDPVPVLNVTNMFETSTDRLQQRFGTLLICSIPLITHANKVIASADEYFSKAEPALEKAGAPAAECLNNMRDTIDEIRQETSQASMN</sequence>
<protein>
    <submittedName>
        <fullName evidence="1">Uncharacterized protein</fullName>
    </submittedName>
</protein>
<evidence type="ECO:0000313" key="1">
    <source>
        <dbReference type="EMBL" id="CRY93660.1"/>
    </source>
</evidence>